<name>A0ABT4Q7A8_9BACL</name>
<keyword evidence="1" id="KW-0812">Transmembrane</keyword>
<feature type="transmembrane region" description="Helical" evidence="1">
    <location>
        <begin position="12"/>
        <end position="38"/>
    </location>
</feature>
<organism evidence="2 3">
    <name type="scientific">Paenibacillus gyeongsangnamensis</name>
    <dbReference type="NCBI Taxonomy" id="3388067"/>
    <lineage>
        <taxon>Bacteria</taxon>
        <taxon>Bacillati</taxon>
        <taxon>Bacillota</taxon>
        <taxon>Bacilli</taxon>
        <taxon>Bacillales</taxon>
        <taxon>Paenibacillaceae</taxon>
        <taxon>Paenibacillus</taxon>
    </lineage>
</organism>
<reference evidence="2 3" key="1">
    <citation type="submission" date="2022-12" db="EMBL/GenBank/DDBJ databases">
        <title>Draft genome sequence of Paenibacillus sp. dW9.</title>
        <authorList>
            <person name="Choi E.-W."/>
            <person name="Kim D.-U."/>
        </authorList>
    </citation>
    <scope>NUCLEOTIDE SEQUENCE [LARGE SCALE GENOMIC DNA]</scope>
    <source>
        <strain evidence="3">dW9</strain>
    </source>
</reference>
<dbReference type="RefSeq" id="WP_269881212.1">
    <property type="nucleotide sequence ID" value="NZ_JAQAGZ010000005.1"/>
</dbReference>
<keyword evidence="1" id="KW-1133">Transmembrane helix</keyword>
<evidence type="ECO:0000256" key="1">
    <source>
        <dbReference type="SAM" id="Phobius"/>
    </source>
</evidence>
<dbReference type="Proteomes" id="UP001527882">
    <property type="component" value="Unassembled WGS sequence"/>
</dbReference>
<proteinExistence type="predicted"/>
<accession>A0ABT4Q7A8</accession>
<dbReference type="EMBL" id="JAQAGZ010000005">
    <property type="protein sequence ID" value="MCZ8512763.1"/>
    <property type="molecule type" value="Genomic_DNA"/>
</dbReference>
<evidence type="ECO:0000313" key="3">
    <source>
        <dbReference type="Proteomes" id="UP001527882"/>
    </source>
</evidence>
<keyword evidence="1" id="KW-0472">Membrane</keyword>
<gene>
    <name evidence="2" type="ORF">O9H85_10120</name>
</gene>
<keyword evidence="3" id="KW-1185">Reference proteome</keyword>
<sequence length="43" mass="4684">MEGSFPVGLMFGVLLSIPLWISAIGWIRLVYAAVGFLAQLQFA</sequence>
<evidence type="ECO:0000313" key="2">
    <source>
        <dbReference type="EMBL" id="MCZ8512763.1"/>
    </source>
</evidence>
<comment type="caution">
    <text evidence="2">The sequence shown here is derived from an EMBL/GenBank/DDBJ whole genome shotgun (WGS) entry which is preliminary data.</text>
</comment>
<protein>
    <submittedName>
        <fullName evidence="2">Uncharacterized protein</fullName>
    </submittedName>
</protein>